<keyword evidence="3" id="KW-1185">Reference proteome</keyword>
<dbReference type="EMBL" id="FNGY01000008">
    <property type="protein sequence ID" value="SDN56176.1"/>
    <property type="molecule type" value="Genomic_DNA"/>
</dbReference>
<sequence length="259" mass="29310">MDFEIIMQHIQPLRKYLALAAIPFFLISCGSHYKLVKSNRAEYKMNNERAVDSSLIKTYLPYKIKMEQEMNTVIGHSEVLMSKNDKVPENLLRNFFSDALLHEALKFDPAVDFAMPSTNGGLRVDIPKGEVKMANIFEVMPFENEMVIFTLAPSDVKNLLNFIAKTGGQPVAALRMKIVDDQPTEVMINGKPYDPTRNYKILTSDYVAEGGDNVQSFKNPIEKKMIGIRMRDALVTYIKENEAAGKTINPKLDGRITKN</sequence>
<dbReference type="STRING" id="430522.BFS30_23645"/>
<dbReference type="GO" id="GO:0008768">
    <property type="term" value="F:UDP-sugar diphosphatase activity"/>
    <property type="evidence" value="ECO:0007669"/>
    <property type="project" value="TreeGrafter"/>
</dbReference>
<dbReference type="SUPFAM" id="SSF55816">
    <property type="entry name" value="5'-nucleotidase (syn. UDP-sugar hydrolase), C-terminal domain"/>
    <property type="match status" value="1"/>
</dbReference>
<accession>A0A1H0CEC7</accession>
<dbReference type="Pfam" id="PF02872">
    <property type="entry name" value="5_nucleotid_C"/>
    <property type="match status" value="1"/>
</dbReference>
<dbReference type="GO" id="GO:0008253">
    <property type="term" value="F:5'-nucleotidase activity"/>
    <property type="evidence" value="ECO:0007669"/>
    <property type="project" value="TreeGrafter"/>
</dbReference>
<dbReference type="InterPro" id="IPR006179">
    <property type="entry name" value="5_nucleotidase/apyrase"/>
</dbReference>
<dbReference type="GO" id="GO:0030288">
    <property type="term" value="C:outer membrane-bounded periplasmic space"/>
    <property type="evidence" value="ECO:0007669"/>
    <property type="project" value="TreeGrafter"/>
</dbReference>
<evidence type="ECO:0000259" key="1">
    <source>
        <dbReference type="Pfam" id="PF02872"/>
    </source>
</evidence>
<dbReference type="InterPro" id="IPR008334">
    <property type="entry name" value="5'-Nucleotdase_C"/>
</dbReference>
<gene>
    <name evidence="2" type="ORF">SAMN05421820_10893</name>
</gene>
<dbReference type="PANTHER" id="PTHR11575:SF24">
    <property type="entry name" value="5'-NUCLEOTIDASE"/>
    <property type="match status" value="1"/>
</dbReference>
<protein>
    <submittedName>
        <fullName evidence="2">5'-nucleotidase, C-terminal domain</fullName>
    </submittedName>
</protein>
<feature type="domain" description="5'-Nucleotidase C-terminal" evidence="1">
    <location>
        <begin position="73"/>
        <end position="218"/>
    </location>
</feature>
<dbReference type="PANTHER" id="PTHR11575">
    <property type="entry name" value="5'-NUCLEOTIDASE-RELATED"/>
    <property type="match status" value="1"/>
</dbReference>
<evidence type="ECO:0000313" key="3">
    <source>
        <dbReference type="Proteomes" id="UP000183200"/>
    </source>
</evidence>
<dbReference type="AlphaFoldDB" id="A0A1H0CEC7"/>
<dbReference type="InterPro" id="IPR036907">
    <property type="entry name" value="5'-Nucleotdase_C_sf"/>
</dbReference>
<reference evidence="3" key="1">
    <citation type="submission" date="2016-10" db="EMBL/GenBank/DDBJ databases">
        <authorList>
            <person name="Varghese N."/>
            <person name="Submissions S."/>
        </authorList>
    </citation>
    <scope>NUCLEOTIDE SEQUENCE [LARGE SCALE GENOMIC DNA]</scope>
    <source>
        <strain evidence="3">DSM 19110</strain>
    </source>
</reference>
<name>A0A1H0CEC7_9SPHI</name>
<dbReference type="Proteomes" id="UP000183200">
    <property type="component" value="Unassembled WGS sequence"/>
</dbReference>
<dbReference type="Gene3D" id="3.90.780.10">
    <property type="entry name" value="5'-Nucleotidase, C-terminal domain"/>
    <property type="match status" value="1"/>
</dbReference>
<proteinExistence type="predicted"/>
<dbReference type="GO" id="GO:0009166">
    <property type="term" value="P:nucleotide catabolic process"/>
    <property type="evidence" value="ECO:0007669"/>
    <property type="project" value="InterPro"/>
</dbReference>
<evidence type="ECO:0000313" key="2">
    <source>
        <dbReference type="EMBL" id="SDN56176.1"/>
    </source>
</evidence>
<dbReference type="PRINTS" id="PR01607">
    <property type="entry name" value="APYRASEFAMLY"/>
</dbReference>
<organism evidence="2 3">
    <name type="scientific">Pedobacter steynii</name>
    <dbReference type="NCBI Taxonomy" id="430522"/>
    <lineage>
        <taxon>Bacteria</taxon>
        <taxon>Pseudomonadati</taxon>
        <taxon>Bacteroidota</taxon>
        <taxon>Sphingobacteriia</taxon>
        <taxon>Sphingobacteriales</taxon>
        <taxon>Sphingobacteriaceae</taxon>
        <taxon>Pedobacter</taxon>
    </lineage>
</organism>